<keyword evidence="8" id="KW-0624">Polysaccharide degradation</keyword>
<dbReference type="EC" id="4.2.2.10" evidence="7"/>
<proteinExistence type="inferred from homology"/>
<dbReference type="InterPro" id="IPR045032">
    <property type="entry name" value="PEL"/>
</dbReference>
<dbReference type="GO" id="GO:0000272">
    <property type="term" value="P:polysaccharide catabolic process"/>
    <property type="evidence" value="ECO:0007669"/>
    <property type="project" value="UniProtKB-KW"/>
</dbReference>
<comment type="caution">
    <text evidence="11">The sequence shown here is derived from an EMBL/GenBank/DDBJ whole genome shotgun (WGS) entry which is preliminary data.</text>
</comment>
<evidence type="ECO:0000256" key="6">
    <source>
        <dbReference type="ARBA" id="ARBA00036818"/>
    </source>
</evidence>
<evidence type="ECO:0000256" key="2">
    <source>
        <dbReference type="ARBA" id="ARBA00010980"/>
    </source>
</evidence>
<dbReference type="InterPro" id="IPR011050">
    <property type="entry name" value="Pectin_lyase_fold/virulence"/>
</dbReference>
<dbReference type="InterPro" id="IPR002022">
    <property type="entry name" value="Pec_lyase"/>
</dbReference>
<dbReference type="PANTHER" id="PTHR31683">
    <property type="entry name" value="PECTATE LYASE 18-RELATED"/>
    <property type="match status" value="1"/>
</dbReference>
<organism evidence="11">
    <name type="scientific">Fusarium oxysporum (strain Fo5176)</name>
    <name type="common">Fusarium vascular wilt</name>
    <dbReference type="NCBI Taxonomy" id="660025"/>
    <lineage>
        <taxon>Eukaryota</taxon>
        <taxon>Fungi</taxon>
        <taxon>Dikarya</taxon>
        <taxon>Ascomycota</taxon>
        <taxon>Pezizomycotina</taxon>
        <taxon>Sordariomycetes</taxon>
        <taxon>Hypocreomycetidae</taxon>
        <taxon>Hypocreales</taxon>
        <taxon>Nectriaceae</taxon>
        <taxon>Fusarium</taxon>
        <taxon>Fusarium oxysporum species complex</taxon>
    </lineage>
</organism>
<evidence type="ECO:0000313" key="11">
    <source>
        <dbReference type="EMBL" id="EGU86604.1"/>
    </source>
</evidence>
<evidence type="ECO:0000256" key="4">
    <source>
        <dbReference type="ARBA" id="ARBA00022729"/>
    </source>
</evidence>
<reference evidence="11" key="1">
    <citation type="journal article" date="2012" name="Mol. Plant Microbe Interact.">
        <title>A highly conserved effector in Fusarium oxysporum is required for full virulence on Arabidopsis.</title>
        <authorList>
            <person name="Thatcher L.F."/>
            <person name="Gardiner D.M."/>
            <person name="Kazan K."/>
            <person name="Manners J."/>
        </authorList>
    </citation>
    <scope>NUCLEOTIDE SEQUENCE [LARGE SCALE GENOMIC DNA]</scope>
    <source>
        <strain evidence="11">Fo5176</strain>
    </source>
</reference>
<evidence type="ECO:0000256" key="7">
    <source>
        <dbReference type="ARBA" id="ARBA00039082"/>
    </source>
</evidence>
<dbReference type="STRING" id="660025.F9F904"/>
<evidence type="ECO:0000259" key="10">
    <source>
        <dbReference type="SMART" id="SM00656"/>
    </source>
</evidence>
<comment type="similarity">
    <text evidence="2 8">Belongs to the polysaccharide lyase 1 family.</text>
</comment>
<keyword evidence="3 8" id="KW-0964">Secreted</keyword>
<dbReference type="AlphaFoldDB" id="F9F904"/>
<dbReference type="GO" id="GO:0030570">
    <property type="term" value="F:pectate lyase activity"/>
    <property type="evidence" value="ECO:0007669"/>
    <property type="project" value="InterPro"/>
</dbReference>
<keyword evidence="4 9" id="KW-0732">Signal</keyword>
<evidence type="ECO:0000256" key="9">
    <source>
        <dbReference type="SAM" id="SignalP"/>
    </source>
</evidence>
<accession>F9F904</accession>
<gene>
    <name evidence="11" type="ORF">FOXB_02879</name>
</gene>
<dbReference type="GO" id="GO:0047490">
    <property type="term" value="F:pectin lyase activity"/>
    <property type="evidence" value="ECO:0007669"/>
    <property type="project" value="UniProtKB-EC"/>
</dbReference>
<dbReference type="FunFam" id="2.160.20.10:FF:000003">
    <property type="entry name" value="Pectin lyase F"/>
    <property type="match status" value="1"/>
</dbReference>
<dbReference type="EMBL" id="AFQF01000963">
    <property type="protein sequence ID" value="EGU86604.1"/>
    <property type="molecule type" value="Genomic_DNA"/>
</dbReference>
<evidence type="ECO:0000256" key="3">
    <source>
        <dbReference type="ARBA" id="ARBA00022525"/>
    </source>
</evidence>
<comment type="catalytic activity">
    <reaction evidence="6">
        <text>Eliminative cleavage of (1-&gt;4)-alpha-D-galacturonan methyl ester to give oligosaccharides with 4-deoxy-6-O-methyl-alpha-D-galact-4-enuronosyl groups at their non-reducing ends.</text>
        <dbReference type="EC" id="4.2.2.10"/>
    </reaction>
</comment>
<name>F9F904_FUSOF</name>
<feature type="chain" id="PRO_5003383143" description="pectin lyase" evidence="9">
    <location>
        <begin position="20"/>
        <end position="787"/>
    </location>
</feature>
<dbReference type="InterPro" id="IPR012334">
    <property type="entry name" value="Pectin_lyas_fold"/>
</dbReference>
<dbReference type="SUPFAM" id="SSF51126">
    <property type="entry name" value="Pectin lyase-like"/>
    <property type="match status" value="1"/>
</dbReference>
<evidence type="ECO:0000256" key="1">
    <source>
        <dbReference type="ARBA" id="ARBA00004613"/>
    </source>
</evidence>
<evidence type="ECO:0000256" key="8">
    <source>
        <dbReference type="RuleBase" id="RU361173"/>
    </source>
</evidence>
<dbReference type="PANTHER" id="PTHR31683:SF16">
    <property type="entry name" value="PECTIN LYASE A-RELATED"/>
    <property type="match status" value="1"/>
</dbReference>
<feature type="domain" description="Pectate lyase" evidence="10">
    <location>
        <begin position="94"/>
        <end position="300"/>
    </location>
</feature>
<dbReference type="GO" id="GO:0005576">
    <property type="term" value="C:extracellular region"/>
    <property type="evidence" value="ECO:0007669"/>
    <property type="project" value="UniProtKB-SubCell"/>
</dbReference>
<keyword evidence="5 8" id="KW-0456">Lyase</keyword>
<dbReference type="Gene3D" id="2.160.20.10">
    <property type="entry name" value="Single-stranded right-handed beta-helix, Pectin lyase-like"/>
    <property type="match status" value="1"/>
</dbReference>
<keyword evidence="8" id="KW-0119">Carbohydrate metabolism</keyword>
<dbReference type="SMART" id="SM00656">
    <property type="entry name" value="Amb_all"/>
    <property type="match status" value="1"/>
</dbReference>
<sequence>MRLLNAIVVAAAFIPATFAALPTKAEGFASGTTGGKGGQVVRPKSNAELVNYLKDNTPRIIYLEQTFDFKGTEGFAVDNQGCLPWNKGAPCQVSLNANNWCKNYNPKAPKTSVKYDKAGTNPMIVGSNKSIIGVGSKGVIKGKGLRIVNAKNVIIQNIHITDLNPTMVWGGDAITLDGTDNIWIDHCTTSLIGRQHIVLGTSASGRVSITNNKIDGDTNWSANCNTYHYWAVLFLGSSDTITFKGNYMYHVSGRAPKVAGNTLLHAVNNYFYDVWDHAFELADNAQVLAEGNIFQNVKHPLDPSSHSGKLFAVNNAGSASTCKGYLGRNCQLNSFSTSGSFDGSSSGVLAGFKGKSIAIASAASSSKGAMTNAGFDRPANSWDHQVPGPVIIDQTQRTIARSNQRRDIIVQTPTNIPYQPSRQGIFAHAFIDEFVSFITARNEIARHSSWLTGLQQGSVADEGPALELSMQATALAYCGTASGNPAVIREACNIYGRALTKHSASIARGLCPQKAAVLCTCVMLSLFEAVFSTSSWAYATHLRAAQKIVELARCETSLEHSHVIWQLGKHVQCQTLFVMITTPQEYIEHTPNRVIWEKPDEKRSLDPQETVDRLMDGVFYLTDILIRRSVQDKGDLRVDLSIAIEIQHLWAEFQQQASRAGECLQRPPHLQFRYKDPFIAMVNAYFATSRAILGILEPQTCGHRYTSEDLYDNILGCSHFLEDKNPATWFRVFASGTAYAQYGVQSCLEGKRRSWKESAYETWSVLSNFERLRLMMRNQASVSDSYR</sequence>
<evidence type="ECO:0000256" key="5">
    <source>
        <dbReference type="ARBA" id="ARBA00023239"/>
    </source>
</evidence>
<feature type="signal peptide" evidence="9">
    <location>
        <begin position="1"/>
        <end position="19"/>
    </location>
</feature>
<comment type="subcellular location">
    <subcellularLocation>
        <location evidence="1 8">Secreted</location>
    </subcellularLocation>
</comment>
<protein>
    <recommendedName>
        <fullName evidence="7">pectin lyase</fullName>
        <ecNumber evidence="7">4.2.2.10</ecNumber>
    </recommendedName>
</protein>
<dbReference type="Pfam" id="PF00544">
    <property type="entry name" value="Pectate_lyase_4"/>
    <property type="match status" value="1"/>
</dbReference>